<evidence type="ECO:0000256" key="12">
    <source>
        <dbReference type="ARBA" id="ARBA00031989"/>
    </source>
</evidence>
<comment type="caution">
    <text evidence="15">The sequence shown here is derived from an EMBL/GenBank/DDBJ whole genome shotgun (WGS) entry which is preliminary data.</text>
</comment>
<evidence type="ECO:0000313" key="16">
    <source>
        <dbReference type="EMBL" id="CAF3624917.1"/>
    </source>
</evidence>
<organism evidence="15 17">
    <name type="scientific">Adineta steineri</name>
    <dbReference type="NCBI Taxonomy" id="433720"/>
    <lineage>
        <taxon>Eukaryota</taxon>
        <taxon>Metazoa</taxon>
        <taxon>Spiralia</taxon>
        <taxon>Gnathifera</taxon>
        <taxon>Rotifera</taxon>
        <taxon>Eurotatoria</taxon>
        <taxon>Bdelloidea</taxon>
        <taxon>Adinetida</taxon>
        <taxon>Adinetidae</taxon>
        <taxon>Adineta</taxon>
    </lineage>
</organism>
<evidence type="ECO:0000256" key="13">
    <source>
        <dbReference type="SAM" id="Phobius"/>
    </source>
</evidence>
<evidence type="ECO:0000256" key="2">
    <source>
        <dbReference type="ARBA" id="ARBA00015897"/>
    </source>
</evidence>
<dbReference type="GO" id="GO:0034702">
    <property type="term" value="C:monoatomic ion channel complex"/>
    <property type="evidence" value="ECO:0007669"/>
    <property type="project" value="UniProtKB-KW"/>
</dbReference>
<keyword evidence="3" id="KW-0813">Transport</keyword>
<feature type="transmembrane region" description="Helical" evidence="13">
    <location>
        <begin position="70"/>
        <end position="89"/>
    </location>
</feature>
<evidence type="ECO:0000256" key="8">
    <source>
        <dbReference type="ARBA" id="ARBA00023054"/>
    </source>
</evidence>
<dbReference type="AlphaFoldDB" id="A0A814VZX6"/>
<dbReference type="GO" id="GO:0005886">
    <property type="term" value="C:plasma membrane"/>
    <property type="evidence" value="ECO:0007669"/>
    <property type="project" value="UniProtKB-SubCell"/>
</dbReference>
<keyword evidence="7 13" id="KW-1133">Transmembrane helix</keyword>
<evidence type="ECO:0000256" key="1">
    <source>
        <dbReference type="ARBA" id="ARBA00004651"/>
    </source>
</evidence>
<dbReference type="EMBL" id="CAJNOG010000357">
    <property type="protein sequence ID" value="CAF1195539.1"/>
    <property type="molecule type" value="Genomic_DNA"/>
</dbReference>
<gene>
    <name evidence="15" type="ORF">JYZ213_LOCUS26596</name>
    <name evidence="16" type="ORF">OXD698_LOCUS7631</name>
</gene>
<evidence type="ECO:0000259" key="14">
    <source>
        <dbReference type="Pfam" id="PF00520"/>
    </source>
</evidence>
<evidence type="ECO:0000256" key="7">
    <source>
        <dbReference type="ARBA" id="ARBA00022989"/>
    </source>
</evidence>
<dbReference type="InterPro" id="IPR027359">
    <property type="entry name" value="Volt_channel_dom_sf"/>
</dbReference>
<dbReference type="GO" id="GO:0030171">
    <property type="term" value="F:voltage-gated proton channel activity"/>
    <property type="evidence" value="ECO:0007669"/>
    <property type="project" value="InterPro"/>
</dbReference>
<keyword evidence="8" id="KW-0175">Coiled coil</keyword>
<dbReference type="EMBL" id="CAJOAZ010000352">
    <property type="protein sequence ID" value="CAF3624917.1"/>
    <property type="molecule type" value="Genomic_DNA"/>
</dbReference>
<name>A0A814VZX6_9BILA</name>
<dbReference type="Gene3D" id="1.20.120.350">
    <property type="entry name" value="Voltage-gated potassium channels. Chain C"/>
    <property type="match status" value="1"/>
</dbReference>
<evidence type="ECO:0000256" key="11">
    <source>
        <dbReference type="ARBA" id="ARBA00023303"/>
    </source>
</evidence>
<dbReference type="SUPFAM" id="SSF81324">
    <property type="entry name" value="Voltage-gated potassium channels"/>
    <property type="match status" value="1"/>
</dbReference>
<evidence type="ECO:0000313" key="15">
    <source>
        <dbReference type="EMBL" id="CAF1195539.1"/>
    </source>
</evidence>
<evidence type="ECO:0000256" key="9">
    <source>
        <dbReference type="ARBA" id="ARBA00023065"/>
    </source>
</evidence>
<dbReference type="Pfam" id="PF00520">
    <property type="entry name" value="Ion_trans"/>
    <property type="match status" value="1"/>
</dbReference>
<dbReference type="PANTHER" id="PTHR46480">
    <property type="entry name" value="F20B24.22"/>
    <property type="match status" value="1"/>
</dbReference>
<feature type="transmembrane region" description="Helical" evidence="13">
    <location>
        <begin position="126"/>
        <end position="149"/>
    </location>
</feature>
<protein>
    <recommendedName>
        <fullName evidence="2">Voltage-gated hydrogen channel 1</fullName>
    </recommendedName>
    <alternativeName>
        <fullName evidence="12">Hydrogen voltage-gated channel 1</fullName>
    </alternativeName>
</protein>
<dbReference type="PANTHER" id="PTHR46480:SF1">
    <property type="entry name" value="VOLTAGE-GATED HYDROGEN CHANNEL 1"/>
    <property type="match status" value="1"/>
</dbReference>
<comment type="subcellular location">
    <subcellularLocation>
        <location evidence="1">Cell membrane</location>
        <topology evidence="1">Multi-pass membrane protein</topology>
    </subcellularLocation>
</comment>
<dbReference type="InterPro" id="IPR031846">
    <property type="entry name" value="Hvcn1"/>
</dbReference>
<dbReference type="Proteomes" id="UP000663844">
    <property type="component" value="Unassembled WGS sequence"/>
</dbReference>
<keyword evidence="10 13" id="KW-0472">Membrane</keyword>
<keyword evidence="4" id="KW-1003">Cell membrane</keyword>
<feature type="domain" description="Ion transport" evidence="14">
    <location>
        <begin position="71"/>
        <end position="208"/>
    </location>
</feature>
<keyword evidence="11" id="KW-0407">Ion channel</keyword>
<sequence length="316" mass="36416">MATTHISFGTEPTNDIIAKNTLTTIEQFDQEINEPEVKSCCHDQCCFCFNQWWNVKYSHQRRIVHIVEKTAFHVGIIILVLIDCVLVIAELMLDFILLSQKCDNKTEHGGSGDEKENPKLELAIEILHYGSIFLLAIFVVEVCIKIYAFGKKWWNFRDKKMEWLDATIVIVSFVIDIYFLHQSNVIAEISLLFITFRLWRIVRIINSVAQSIRTQDETSKKHLATTYLQIVELLLNVSSKKTEAASELRQDLTKQNFDNIIEKFNSMDQLCRSILTHCPKPTSKNAVTDIAQNLQDALEQIRLTSTKLGIKNQTKH</sequence>
<keyword evidence="5 13" id="KW-0812">Transmembrane</keyword>
<evidence type="ECO:0000256" key="10">
    <source>
        <dbReference type="ARBA" id="ARBA00023136"/>
    </source>
</evidence>
<evidence type="ECO:0000256" key="3">
    <source>
        <dbReference type="ARBA" id="ARBA00022448"/>
    </source>
</evidence>
<evidence type="ECO:0000256" key="5">
    <source>
        <dbReference type="ARBA" id="ARBA00022692"/>
    </source>
</evidence>
<dbReference type="Proteomes" id="UP000663845">
    <property type="component" value="Unassembled WGS sequence"/>
</dbReference>
<evidence type="ECO:0000313" key="17">
    <source>
        <dbReference type="Proteomes" id="UP000663845"/>
    </source>
</evidence>
<keyword evidence="9" id="KW-0406">Ion transport</keyword>
<accession>A0A814VZX6</accession>
<dbReference type="InterPro" id="IPR005821">
    <property type="entry name" value="Ion_trans_dom"/>
</dbReference>
<evidence type="ECO:0000256" key="6">
    <source>
        <dbReference type="ARBA" id="ARBA00022882"/>
    </source>
</evidence>
<evidence type="ECO:0000256" key="4">
    <source>
        <dbReference type="ARBA" id="ARBA00022475"/>
    </source>
</evidence>
<proteinExistence type="predicted"/>
<reference evidence="15" key="1">
    <citation type="submission" date="2021-02" db="EMBL/GenBank/DDBJ databases">
        <authorList>
            <person name="Nowell W R."/>
        </authorList>
    </citation>
    <scope>NUCLEOTIDE SEQUENCE</scope>
</reference>
<keyword evidence="6" id="KW-0851">Voltage-gated channel</keyword>